<dbReference type="Proteomes" id="UP001221757">
    <property type="component" value="Unassembled WGS sequence"/>
</dbReference>
<protein>
    <submittedName>
        <fullName evidence="2">Uncharacterized protein</fullName>
    </submittedName>
</protein>
<dbReference type="AlphaFoldDB" id="A0AAD7GND2"/>
<organism evidence="2 3">
    <name type="scientific">Mycena rosella</name>
    <name type="common">Pink bonnet</name>
    <name type="synonym">Agaricus rosellus</name>
    <dbReference type="NCBI Taxonomy" id="1033263"/>
    <lineage>
        <taxon>Eukaryota</taxon>
        <taxon>Fungi</taxon>
        <taxon>Dikarya</taxon>
        <taxon>Basidiomycota</taxon>
        <taxon>Agaricomycotina</taxon>
        <taxon>Agaricomycetes</taxon>
        <taxon>Agaricomycetidae</taxon>
        <taxon>Agaricales</taxon>
        <taxon>Marasmiineae</taxon>
        <taxon>Mycenaceae</taxon>
        <taxon>Mycena</taxon>
    </lineage>
</organism>
<accession>A0AAD7GND2</accession>
<evidence type="ECO:0000256" key="1">
    <source>
        <dbReference type="SAM" id="MobiDB-lite"/>
    </source>
</evidence>
<feature type="region of interest" description="Disordered" evidence="1">
    <location>
        <begin position="105"/>
        <end position="131"/>
    </location>
</feature>
<comment type="caution">
    <text evidence="2">The sequence shown here is derived from an EMBL/GenBank/DDBJ whole genome shotgun (WGS) entry which is preliminary data.</text>
</comment>
<evidence type="ECO:0000313" key="3">
    <source>
        <dbReference type="Proteomes" id="UP001221757"/>
    </source>
</evidence>
<keyword evidence="3" id="KW-1185">Reference proteome</keyword>
<proteinExistence type="predicted"/>
<sequence length="131" mass="14698">MWTGTPTVLPMIASAGDTRGGARGVFAGREFWRTYACRCCSICAWSCSCMFICRICRGTCRCAYCCVFGCGYWYAYILLGAGVRASRSIRGVLWRKTRRRGRLETEPLCTKETARTKDTDSSQRANSRTRG</sequence>
<gene>
    <name evidence="2" type="ORF">B0H17DRAFT_1042896</name>
</gene>
<dbReference type="EMBL" id="JARKIE010000014">
    <property type="protein sequence ID" value="KAJ7702703.1"/>
    <property type="molecule type" value="Genomic_DNA"/>
</dbReference>
<evidence type="ECO:0000313" key="2">
    <source>
        <dbReference type="EMBL" id="KAJ7702703.1"/>
    </source>
</evidence>
<reference evidence="2" key="1">
    <citation type="submission" date="2023-03" db="EMBL/GenBank/DDBJ databases">
        <title>Massive genome expansion in bonnet fungi (Mycena s.s.) driven by repeated elements and novel gene families across ecological guilds.</title>
        <authorList>
            <consortium name="Lawrence Berkeley National Laboratory"/>
            <person name="Harder C.B."/>
            <person name="Miyauchi S."/>
            <person name="Viragh M."/>
            <person name="Kuo A."/>
            <person name="Thoen E."/>
            <person name="Andreopoulos B."/>
            <person name="Lu D."/>
            <person name="Skrede I."/>
            <person name="Drula E."/>
            <person name="Henrissat B."/>
            <person name="Morin E."/>
            <person name="Kohler A."/>
            <person name="Barry K."/>
            <person name="LaButti K."/>
            <person name="Morin E."/>
            <person name="Salamov A."/>
            <person name="Lipzen A."/>
            <person name="Mereny Z."/>
            <person name="Hegedus B."/>
            <person name="Baldrian P."/>
            <person name="Stursova M."/>
            <person name="Weitz H."/>
            <person name="Taylor A."/>
            <person name="Grigoriev I.V."/>
            <person name="Nagy L.G."/>
            <person name="Martin F."/>
            <person name="Kauserud H."/>
        </authorList>
    </citation>
    <scope>NUCLEOTIDE SEQUENCE</scope>
    <source>
        <strain evidence="2">CBHHK067</strain>
    </source>
</reference>
<feature type="compositionally biased region" description="Polar residues" evidence="1">
    <location>
        <begin position="122"/>
        <end position="131"/>
    </location>
</feature>
<name>A0AAD7GND2_MYCRO</name>
<feature type="compositionally biased region" description="Basic and acidic residues" evidence="1">
    <location>
        <begin position="112"/>
        <end position="121"/>
    </location>
</feature>